<organism evidence="2 3">
    <name type="scientific">Melghiribacillus thermohalophilus</name>
    <dbReference type="NCBI Taxonomy" id="1324956"/>
    <lineage>
        <taxon>Bacteria</taxon>
        <taxon>Bacillati</taxon>
        <taxon>Bacillota</taxon>
        <taxon>Bacilli</taxon>
        <taxon>Bacillales</taxon>
        <taxon>Bacillaceae</taxon>
        <taxon>Melghiribacillus</taxon>
    </lineage>
</organism>
<dbReference type="OrthoDB" id="9812136at2"/>
<keyword evidence="1" id="KW-1133">Transmembrane helix</keyword>
<accession>A0A4R3ML00</accession>
<evidence type="ECO:0008006" key="4">
    <source>
        <dbReference type="Google" id="ProtNLM"/>
    </source>
</evidence>
<sequence length="80" mass="8811">MTTWHRIALTIAIIGAINWGLIGFFQYDLVAALFGGGEQTAALARTIYAIVGIAGLFLIPLLFRDTEETYVPRAEPRTNE</sequence>
<gene>
    <name evidence="2" type="ORF">EDD68_13810</name>
</gene>
<keyword evidence="1" id="KW-0472">Membrane</keyword>
<keyword evidence="3" id="KW-1185">Reference proteome</keyword>
<evidence type="ECO:0000313" key="2">
    <source>
        <dbReference type="EMBL" id="TCT15099.1"/>
    </source>
</evidence>
<dbReference type="AlphaFoldDB" id="A0A4R3ML00"/>
<evidence type="ECO:0000313" key="3">
    <source>
        <dbReference type="Proteomes" id="UP000294650"/>
    </source>
</evidence>
<dbReference type="RefSeq" id="WP_132373287.1">
    <property type="nucleotide sequence ID" value="NZ_SMAN01000038.1"/>
</dbReference>
<evidence type="ECO:0000256" key="1">
    <source>
        <dbReference type="SAM" id="Phobius"/>
    </source>
</evidence>
<feature type="transmembrane region" description="Helical" evidence="1">
    <location>
        <begin position="47"/>
        <end position="63"/>
    </location>
</feature>
<dbReference type="Pfam" id="PF04070">
    <property type="entry name" value="DUF378"/>
    <property type="match status" value="1"/>
</dbReference>
<dbReference type="EMBL" id="SMAN01000038">
    <property type="protein sequence ID" value="TCT15099.1"/>
    <property type="molecule type" value="Genomic_DNA"/>
</dbReference>
<reference evidence="2 3" key="1">
    <citation type="submission" date="2019-03" db="EMBL/GenBank/DDBJ databases">
        <title>Genomic Encyclopedia of Type Strains, Phase IV (KMG-IV): sequencing the most valuable type-strain genomes for metagenomic binning, comparative biology and taxonomic classification.</title>
        <authorList>
            <person name="Goeker M."/>
        </authorList>
    </citation>
    <scope>NUCLEOTIDE SEQUENCE [LARGE SCALE GENOMIC DNA]</scope>
    <source>
        <strain evidence="2 3">DSM 25894</strain>
    </source>
</reference>
<keyword evidence="1" id="KW-0812">Transmembrane</keyword>
<dbReference type="PANTHER" id="PTHR37304">
    <property type="entry name" value="MEMBRANE PROTEIN-RELATED"/>
    <property type="match status" value="1"/>
</dbReference>
<dbReference type="InterPro" id="IPR007211">
    <property type="entry name" value="DUF378"/>
</dbReference>
<dbReference type="Proteomes" id="UP000294650">
    <property type="component" value="Unassembled WGS sequence"/>
</dbReference>
<name>A0A4R3ML00_9BACI</name>
<comment type="caution">
    <text evidence="2">The sequence shown here is derived from an EMBL/GenBank/DDBJ whole genome shotgun (WGS) entry which is preliminary data.</text>
</comment>
<feature type="transmembrane region" description="Helical" evidence="1">
    <location>
        <begin position="7"/>
        <end position="27"/>
    </location>
</feature>
<protein>
    <recommendedName>
        <fullName evidence="4">DUF378 domain-containing protein</fullName>
    </recommendedName>
</protein>
<dbReference type="PANTHER" id="PTHR37304:SF1">
    <property type="entry name" value="MEMBRANE PROTEIN"/>
    <property type="match status" value="1"/>
</dbReference>
<proteinExistence type="predicted"/>